<evidence type="ECO:0000256" key="11">
    <source>
        <dbReference type="ARBA" id="ARBA00034617"/>
    </source>
</evidence>
<comment type="catalytic activity">
    <reaction evidence="12 13">
        <text>ATP + H2O = ADP + phosphate + H(+)</text>
        <dbReference type="Rhea" id="RHEA:13065"/>
        <dbReference type="ChEBI" id="CHEBI:15377"/>
        <dbReference type="ChEBI" id="CHEBI:15378"/>
        <dbReference type="ChEBI" id="CHEBI:30616"/>
        <dbReference type="ChEBI" id="CHEBI:43474"/>
        <dbReference type="ChEBI" id="CHEBI:456216"/>
        <dbReference type="EC" id="5.6.2.4"/>
    </reaction>
</comment>
<keyword evidence="8 13" id="KW-0238">DNA-binding</keyword>
<evidence type="ECO:0000256" key="6">
    <source>
        <dbReference type="ARBA" id="ARBA00022839"/>
    </source>
</evidence>
<evidence type="ECO:0000256" key="2">
    <source>
        <dbReference type="ARBA" id="ARBA00022741"/>
    </source>
</evidence>
<evidence type="ECO:0000313" key="18">
    <source>
        <dbReference type="Proteomes" id="UP001299265"/>
    </source>
</evidence>
<comment type="catalytic activity">
    <reaction evidence="11 13">
        <text>Couples ATP hydrolysis with the unwinding of duplex DNA by translocating in the 3'-5' direction.</text>
        <dbReference type="EC" id="5.6.2.4"/>
    </reaction>
</comment>
<dbReference type="PANTHER" id="PTHR11070">
    <property type="entry name" value="UVRD / RECB / PCRA DNA HELICASE FAMILY MEMBER"/>
    <property type="match status" value="1"/>
</dbReference>
<comment type="cofactor">
    <cofactor evidence="13">
        <name>Mg(2+)</name>
        <dbReference type="ChEBI" id="CHEBI:18420"/>
    </cofactor>
</comment>
<feature type="binding site" evidence="14">
    <location>
        <begin position="22"/>
        <end position="29"/>
    </location>
    <ligand>
        <name>ATP</name>
        <dbReference type="ChEBI" id="CHEBI:30616"/>
    </ligand>
</feature>
<dbReference type="InterPro" id="IPR038726">
    <property type="entry name" value="PDDEXK_AddAB-type"/>
</dbReference>
<dbReference type="GO" id="GO:0003690">
    <property type="term" value="F:double-stranded DNA binding"/>
    <property type="evidence" value="ECO:0007669"/>
    <property type="project" value="UniProtKB-UniRule"/>
</dbReference>
<keyword evidence="3 13" id="KW-0227">DNA damage</keyword>
<dbReference type="PROSITE" id="PS51198">
    <property type="entry name" value="UVRD_HELICASE_ATP_BIND"/>
    <property type="match status" value="1"/>
</dbReference>
<comment type="similarity">
    <text evidence="13">Belongs to the helicase family. AddA subfamily.</text>
</comment>
<gene>
    <name evidence="13 17" type="primary">addA</name>
    <name evidence="17" type="ORF">LQE92_03495</name>
</gene>
<dbReference type="GO" id="GO:0008408">
    <property type="term" value="F:3'-5' exonuclease activity"/>
    <property type="evidence" value="ECO:0007669"/>
    <property type="project" value="UniProtKB-UniRule"/>
</dbReference>
<dbReference type="Gene3D" id="3.90.320.10">
    <property type="match status" value="1"/>
</dbReference>
<feature type="domain" description="UvrD-like helicase C-terminal" evidence="16">
    <location>
        <begin position="506"/>
        <end position="818"/>
    </location>
</feature>
<dbReference type="FunFam" id="3.40.50.300:FF:001236">
    <property type="entry name" value="ATP-dependent helicase/nuclease subunit A"/>
    <property type="match status" value="1"/>
</dbReference>
<keyword evidence="7 13" id="KW-0067">ATP-binding</keyword>
<dbReference type="RefSeq" id="WP_231061601.1">
    <property type="nucleotide sequence ID" value="NZ_JAJNOR010000001.1"/>
</dbReference>
<keyword evidence="6 13" id="KW-0269">Exonuclease</keyword>
<dbReference type="GO" id="GO:0000724">
    <property type="term" value="P:double-strand break repair via homologous recombination"/>
    <property type="evidence" value="ECO:0007669"/>
    <property type="project" value="UniProtKB-UniRule"/>
</dbReference>
<evidence type="ECO:0000256" key="7">
    <source>
        <dbReference type="ARBA" id="ARBA00022840"/>
    </source>
</evidence>
<keyword evidence="10 13" id="KW-0413">Isomerase</keyword>
<dbReference type="InterPro" id="IPR014017">
    <property type="entry name" value="DNA_helicase_UvrD-like_C"/>
</dbReference>
<dbReference type="InterPro" id="IPR011335">
    <property type="entry name" value="Restrct_endonuc-II-like"/>
</dbReference>
<protein>
    <recommendedName>
        <fullName evidence="13">ATP-dependent helicase/nuclease subunit A</fullName>
        <ecNumber evidence="13">3.1.-.-</ecNumber>
        <ecNumber evidence="13">5.6.2.4</ecNumber>
    </recommendedName>
    <alternativeName>
        <fullName evidence="13">ATP-dependent helicase/nuclease AddA</fullName>
    </alternativeName>
    <alternativeName>
        <fullName evidence="13">DNA 3'-5' helicase AddA</fullName>
    </alternativeName>
</protein>
<dbReference type="SUPFAM" id="SSF52540">
    <property type="entry name" value="P-loop containing nucleoside triphosphate hydrolases"/>
    <property type="match status" value="1"/>
</dbReference>
<organism evidence="17 18">
    <name type="scientific">Lientehia hominis</name>
    <dbReference type="NCBI Taxonomy" id="2897778"/>
    <lineage>
        <taxon>Bacteria</taxon>
        <taxon>Bacillati</taxon>
        <taxon>Bacillota</taxon>
        <taxon>Clostridia</taxon>
        <taxon>Lachnospirales</taxon>
        <taxon>Lachnospiraceae</taxon>
        <taxon>Lientehia</taxon>
    </lineage>
</organism>
<dbReference type="EMBL" id="JAJNOR010000001">
    <property type="protein sequence ID" value="MCD2491688.1"/>
    <property type="molecule type" value="Genomic_DNA"/>
</dbReference>
<proteinExistence type="inferred from homology"/>
<dbReference type="Pfam" id="PF00580">
    <property type="entry name" value="UvrD-helicase"/>
    <property type="match status" value="1"/>
</dbReference>
<accession>A0AAP2RI13</accession>
<comment type="function">
    <text evidence="13">The heterodimer acts as both an ATP-dependent DNA helicase and an ATP-dependent, dual-direction single-stranded exonuclease. Recognizes the chi site generating a DNA molecule suitable for the initiation of homologous recombination. The AddA nuclease domain is required for chi fragment generation; this subunit has the helicase and 3' -&gt; 5' nuclease activities.</text>
</comment>
<evidence type="ECO:0000256" key="12">
    <source>
        <dbReference type="ARBA" id="ARBA00048988"/>
    </source>
</evidence>
<evidence type="ECO:0000259" key="16">
    <source>
        <dbReference type="PROSITE" id="PS51217"/>
    </source>
</evidence>
<dbReference type="EC" id="5.6.2.4" evidence="13"/>
<name>A0AAP2RI13_9FIRM</name>
<dbReference type="HAMAP" id="MF_01451">
    <property type="entry name" value="AddA"/>
    <property type="match status" value="1"/>
</dbReference>
<dbReference type="InterPro" id="IPR014152">
    <property type="entry name" value="AddA"/>
</dbReference>
<dbReference type="GO" id="GO:0043138">
    <property type="term" value="F:3'-5' DNA helicase activity"/>
    <property type="evidence" value="ECO:0007669"/>
    <property type="project" value="UniProtKB-UniRule"/>
</dbReference>
<dbReference type="Proteomes" id="UP001299265">
    <property type="component" value="Unassembled WGS sequence"/>
</dbReference>
<evidence type="ECO:0000259" key="15">
    <source>
        <dbReference type="PROSITE" id="PS51198"/>
    </source>
</evidence>
<keyword evidence="1 13" id="KW-0540">Nuclease</keyword>
<feature type="domain" description="UvrD-like helicase ATP-binding" evidence="15">
    <location>
        <begin position="1"/>
        <end position="473"/>
    </location>
</feature>
<evidence type="ECO:0000256" key="4">
    <source>
        <dbReference type="ARBA" id="ARBA00022801"/>
    </source>
</evidence>
<dbReference type="GO" id="GO:0005524">
    <property type="term" value="F:ATP binding"/>
    <property type="evidence" value="ECO:0007669"/>
    <property type="project" value="UniProtKB-UniRule"/>
</dbReference>
<dbReference type="GO" id="GO:0033202">
    <property type="term" value="C:DNA helicase complex"/>
    <property type="evidence" value="ECO:0007669"/>
    <property type="project" value="TreeGrafter"/>
</dbReference>
<dbReference type="Pfam" id="PF13361">
    <property type="entry name" value="UvrD_C"/>
    <property type="match status" value="1"/>
</dbReference>
<reference evidence="17 18" key="1">
    <citation type="submission" date="2021-11" db="EMBL/GenBank/DDBJ databases">
        <title>Lacrimispora sp. nov. NSJ-141 isolated from human feces.</title>
        <authorList>
            <person name="Abdugheni R."/>
        </authorList>
    </citation>
    <scope>NUCLEOTIDE SEQUENCE [LARGE SCALE GENOMIC DNA]</scope>
    <source>
        <strain evidence="17 18">NSJ-141</strain>
    </source>
</reference>
<dbReference type="EC" id="3.1.-.-" evidence="13"/>
<dbReference type="SUPFAM" id="SSF52980">
    <property type="entry name" value="Restriction endonuclease-like"/>
    <property type="match status" value="1"/>
</dbReference>
<dbReference type="InterPro" id="IPR011604">
    <property type="entry name" value="PDDEXK-like_dom_sf"/>
</dbReference>
<evidence type="ECO:0000256" key="3">
    <source>
        <dbReference type="ARBA" id="ARBA00022763"/>
    </source>
</evidence>
<keyword evidence="2 13" id="KW-0547">Nucleotide-binding</keyword>
<dbReference type="InterPro" id="IPR000212">
    <property type="entry name" value="DNA_helicase_UvrD/REP"/>
</dbReference>
<dbReference type="GO" id="GO:0005829">
    <property type="term" value="C:cytosol"/>
    <property type="evidence" value="ECO:0007669"/>
    <property type="project" value="TreeGrafter"/>
</dbReference>
<evidence type="ECO:0000256" key="9">
    <source>
        <dbReference type="ARBA" id="ARBA00023204"/>
    </source>
</evidence>
<evidence type="ECO:0000256" key="5">
    <source>
        <dbReference type="ARBA" id="ARBA00022806"/>
    </source>
</evidence>
<dbReference type="Pfam" id="PF12705">
    <property type="entry name" value="PDDEXK_1"/>
    <property type="match status" value="1"/>
</dbReference>
<dbReference type="InterPro" id="IPR027417">
    <property type="entry name" value="P-loop_NTPase"/>
</dbReference>
<evidence type="ECO:0000256" key="10">
    <source>
        <dbReference type="ARBA" id="ARBA00023235"/>
    </source>
</evidence>
<comment type="caution">
    <text evidence="17">The sequence shown here is derived from an EMBL/GenBank/DDBJ whole genome shotgun (WGS) entry which is preliminary data.</text>
</comment>
<keyword evidence="9 13" id="KW-0234">DNA repair</keyword>
<keyword evidence="4 13" id="KW-0378">Hydrolase</keyword>
<comment type="subunit">
    <text evidence="13">Heterodimer of AddA and AddB/RexB.</text>
</comment>
<evidence type="ECO:0000256" key="8">
    <source>
        <dbReference type="ARBA" id="ARBA00023125"/>
    </source>
</evidence>
<evidence type="ECO:0000256" key="14">
    <source>
        <dbReference type="PROSITE-ProRule" id="PRU00560"/>
    </source>
</evidence>
<dbReference type="Gene3D" id="3.40.50.300">
    <property type="entry name" value="P-loop containing nucleotide triphosphate hydrolases"/>
    <property type="match status" value="4"/>
</dbReference>
<dbReference type="InterPro" id="IPR014016">
    <property type="entry name" value="UvrD-like_ATP-bd"/>
</dbReference>
<dbReference type="PANTHER" id="PTHR11070:SF48">
    <property type="entry name" value="ATP-DEPENDENT HELICASE_NUCLEASE SUBUNIT A"/>
    <property type="match status" value="1"/>
</dbReference>
<dbReference type="AlphaFoldDB" id="A0AAP2RI13"/>
<sequence length="1262" mass="144013">MEWTNEQKQIIGLRNRNILVAAAAGSGKTAVLVERILSMITDEDHPVDIDRLLVVTFTNAAAGQMKERIAKRLSGRLEEEPDDRNLKRQEDLLPHAKIMTIDSFCLYVVRNYFSSLDLDPDFRIGDEGELKLLREDVMKTLLERKYEEAAPEFFRFVESYAEGKGDGGIPEYIEKLYQFASAYPNPDRQLKQWKGQLEAGSAEAVRSAGWMECLMDEIHLEAEELAARYTAAREACLEPGGPYYYEDMFRSDEQIVKGLLSARTYEEAAEILSGLKTAFVRKPSKRDPAVDDEKKAFLSALRDEMKKALQDMAKQYYLGSMEQVLSDIRGCSGPLCELVDLAAEFGEDYSAAKREKNLVDFGDIEHFALEVLTEEGPDGKFFPTEAAVEMSRSFYEIMIDEYQDSNRIQEEILRSVSRERDGRPNIFMVGDVKQSIYKFRQARPELFMEKYEAYTVEDSLYQKIDLHRNFRSRVEVLSTVNFFFSQLMEKKLGGIAYDEDAALVPGRGFPKEPEEVEGESRKTEIIFLDSGKDRDKEADAKLAEYQAKELEAKAVAKRIRELTDPVSGYKVYDGQIGGCRTARYGDIVILLRTVTGWAEVFVDSLMEAGIPAYAQSRTGYFTAREVQCVLHLLRVIDNPMQDIPMAAVMKSPIGGFTSEELALITADFRADITPKETRGLYGAVKRCLEETRAEGQGGSYAMVSEELRGKVRRFYNMICDFRGKAVYMRLHQLLRYILEKTEYEYILAASPGGRLRLANIEMLIKRAVDYENTSYRGVFQFVRYIENLQKYSVDFGEASLAGEQEDTVRITSIHKSKGLEYPIVILAGAGKLFNQGDAKGKILLHPDLGIAADYIDTERRLKAATLPKKVFQRQLRLENLGEELRVLYVALTRAEEKLIITGTDRYLETKLTKWNSLRLEKGRELPYQEVSRASSYLDWMLMALVRSRIYGGVLSERGITPPVFHPVYGEEIPAAVHVESVETLVYHEVEKQASGELFKERLMDWDGLRDEDEKALSGRIADQLSYVYPYLAAVSAPRKFTVSQLKEIGMAEGEEEAVRLLENQDRDADRKRPAFLEKEEELSGAARGTAYHRVLELLPMTTEAKKESVEEAVRILEKQGLLPFGTGERLNLRKITRFLDSPLGHRMAEGERRGTLRKEQQFVMGMPAARIRPEYEEAGLSEERMLIQGIIDAWFEEDDGLVLVDYKTDKVDKMVGEAGVRRFLERYRTQVDYYQEALEQNTGKRVKERYLYSFSLERAIPL</sequence>
<dbReference type="NCBIfam" id="TIGR02785">
    <property type="entry name" value="addA_Gpos"/>
    <property type="match status" value="1"/>
</dbReference>
<keyword evidence="18" id="KW-1185">Reference proteome</keyword>
<evidence type="ECO:0000256" key="1">
    <source>
        <dbReference type="ARBA" id="ARBA00022722"/>
    </source>
</evidence>
<evidence type="ECO:0000313" key="17">
    <source>
        <dbReference type="EMBL" id="MCD2491688.1"/>
    </source>
</evidence>
<evidence type="ECO:0000256" key="13">
    <source>
        <dbReference type="HAMAP-Rule" id="MF_01451"/>
    </source>
</evidence>
<keyword evidence="5 13" id="KW-0347">Helicase</keyword>
<dbReference type="PROSITE" id="PS51217">
    <property type="entry name" value="UVRD_HELICASE_CTER"/>
    <property type="match status" value="1"/>
</dbReference>